<dbReference type="SUPFAM" id="SSF56655">
    <property type="entry name" value="Carbohydrate phosphatase"/>
    <property type="match status" value="1"/>
</dbReference>
<dbReference type="EMBL" id="LAJE02000118">
    <property type="protein sequence ID" value="OEO31865.1"/>
    <property type="molecule type" value="Genomic_DNA"/>
</dbReference>
<sequence>MLVAAAGEIARRAHVDDALEITSKGPGDLVSETDFAIEQMMRDAIGADFPEDGIIGEEFGGAHLASGFTWLIDPIDGTVNFARRLGYFCISLALLEDGLPVAAWILDPLQNELFHAGPDRIARLNGKPIRCAAEADFGEAVIGLGFSTRHDPALNGRIVDGLTRAGAEHRRLGAGALCLAHVAAGRLNAYVEPHMNPWDAVGGLYLAACSGAVTGDYIAAGGLAYGAPVYAAAPPISPSLLAVLPALISGTPLHRENEPRSAGEVAS</sequence>
<feature type="binding site" evidence="5">
    <location>
        <position position="199"/>
    </location>
    <ligand>
        <name>Mg(2+)</name>
        <dbReference type="ChEBI" id="CHEBI:18420"/>
        <label>1</label>
        <note>catalytic</note>
    </ligand>
</feature>
<organism evidence="6 7">
    <name type="scientific">Devosia insulae DS-56</name>
    <dbReference type="NCBI Taxonomy" id="1116389"/>
    <lineage>
        <taxon>Bacteria</taxon>
        <taxon>Pseudomonadati</taxon>
        <taxon>Pseudomonadota</taxon>
        <taxon>Alphaproteobacteria</taxon>
        <taxon>Hyphomicrobiales</taxon>
        <taxon>Devosiaceae</taxon>
        <taxon>Devosia</taxon>
    </lineage>
</organism>
<dbReference type="Proteomes" id="UP000095463">
    <property type="component" value="Unassembled WGS sequence"/>
</dbReference>
<proteinExistence type="inferred from homology"/>
<evidence type="ECO:0000256" key="2">
    <source>
        <dbReference type="ARBA" id="ARBA00022723"/>
    </source>
</evidence>
<dbReference type="InterPro" id="IPR000760">
    <property type="entry name" value="Inositol_monophosphatase-like"/>
</dbReference>
<evidence type="ECO:0000256" key="3">
    <source>
        <dbReference type="ARBA" id="ARBA00022801"/>
    </source>
</evidence>
<keyword evidence="2 5" id="KW-0479">Metal-binding</keyword>
<dbReference type="GO" id="GO:0007165">
    <property type="term" value="P:signal transduction"/>
    <property type="evidence" value="ECO:0007669"/>
    <property type="project" value="TreeGrafter"/>
</dbReference>
<evidence type="ECO:0000313" key="7">
    <source>
        <dbReference type="Proteomes" id="UP000095463"/>
    </source>
</evidence>
<comment type="similarity">
    <text evidence="1">Belongs to the inositol monophosphatase superfamily.</text>
</comment>
<feature type="binding site" evidence="5">
    <location>
        <position position="75"/>
    </location>
    <ligand>
        <name>Mg(2+)</name>
        <dbReference type="ChEBI" id="CHEBI:18420"/>
        <label>1</label>
        <note>catalytic</note>
    </ligand>
</feature>
<name>A0A1E5XTF1_9HYPH</name>
<dbReference type="InterPro" id="IPR020583">
    <property type="entry name" value="Inositol_monoP_metal-BS"/>
</dbReference>
<evidence type="ECO:0000313" key="6">
    <source>
        <dbReference type="EMBL" id="OEO31865.1"/>
    </source>
</evidence>
<dbReference type="GO" id="GO:0046872">
    <property type="term" value="F:metal ion binding"/>
    <property type="evidence" value="ECO:0007669"/>
    <property type="project" value="UniProtKB-KW"/>
</dbReference>
<dbReference type="PANTHER" id="PTHR20854">
    <property type="entry name" value="INOSITOL MONOPHOSPHATASE"/>
    <property type="match status" value="1"/>
</dbReference>
<protein>
    <recommendedName>
        <fullName evidence="8">Inositol-phosphate phosphatase</fullName>
    </recommendedName>
</protein>
<dbReference type="AlphaFoldDB" id="A0A1E5XTF1"/>
<feature type="binding site" evidence="5">
    <location>
        <position position="57"/>
    </location>
    <ligand>
        <name>Mg(2+)</name>
        <dbReference type="ChEBI" id="CHEBI:18420"/>
        <label>1</label>
        <note>catalytic</note>
    </ligand>
</feature>
<evidence type="ECO:0000256" key="1">
    <source>
        <dbReference type="ARBA" id="ARBA00009759"/>
    </source>
</evidence>
<evidence type="ECO:0000256" key="5">
    <source>
        <dbReference type="PIRSR" id="PIRSR600760-2"/>
    </source>
</evidence>
<comment type="caution">
    <text evidence="6">The sequence shown here is derived from an EMBL/GenBank/DDBJ whole genome shotgun (WGS) entry which is preliminary data.</text>
</comment>
<keyword evidence="7" id="KW-1185">Reference proteome</keyword>
<keyword evidence="4 5" id="KW-0460">Magnesium</keyword>
<dbReference type="Gene3D" id="3.30.540.10">
    <property type="entry name" value="Fructose-1,6-Bisphosphatase, subunit A, domain 1"/>
    <property type="match status" value="1"/>
</dbReference>
<dbReference type="GO" id="GO:0006020">
    <property type="term" value="P:inositol metabolic process"/>
    <property type="evidence" value="ECO:0007669"/>
    <property type="project" value="TreeGrafter"/>
</dbReference>
<dbReference type="Pfam" id="PF00459">
    <property type="entry name" value="Inositol_P"/>
    <property type="match status" value="1"/>
</dbReference>
<dbReference type="GO" id="GO:0008934">
    <property type="term" value="F:inositol monophosphate 1-phosphatase activity"/>
    <property type="evidence" value="ECO:0007669"/>
    <property type="project" value="TreeGrafter"/>
</dbReference>
<dbReference type="PRINTS" id="PR00377">
    <property type="entry name" value="IMPHPHTASES"/>
</dbReference>
<feature type="binding site" evidence="5">
    <location>
        <position position="73"/>
    </location>
    <ligand>
        <name>Mg(2+)</name>
        <dbReference type="ChEBI" id="CHEBI:18420"/>
        <label>1</label>
        <note>catalytic</note>
    </ligand>
</feature>
<gene>
    <name evidence="6" type="ORF">VW23_014225</name>
</gene>
<comment type="cofactor">
    <cofactor evidence="5">
        <name>Mg(2+)</name>
        <dbReference type="ChEBI" id="CHEBI:18420"/>
    </cofactor>
</comment>
<feature type="binding site" evidence="5">
    <location>
        <position position="76"/>
    </location>
    <ligand>
        <name>Mg(2+)</name>
        <dbReference type="ChEBI" id="CHEBI:18420"/>
        <label>1</label>
        <note>catalytic</note>
    </ligand>
</feature>
<dbReference type="PANTHER" id="PTHR20854:SF4">
    <property type="entry name" value="INOSITOL-1-MONOPHOSPHATASE-RELATED"/>
    <property type="match status" value="1"/>
</dbReference>
<reference evidence="6 7" key="1">
    <citation type="journal article" date="2015" name="Genome Announc.">
        <title>Genome Assemblies of Three Soil-Associated Devosia species: D. insulae, D. limi, and D. soli.</title>
        <authorList>
            <person name="Hassan Y.I."/>
            <person name="Lepp D."/>
            <person name="Zhou T."/>
        </authorList>
    </citation>
    <scope>NUCLEOTIDE SEQUENCE [LARGE SCALE GENOMIC DNA]</scope>
    <source>
        <strain evidence="6 7">DS-56</strain>
    </source>
</reference>
<evidence type="ECO:0000256" key="4">
    <source>
        <dbReference type="ARBA" id="ARBA00022842"/>
    </source>
</evidence>
<accession>A0A1E5XTF1</accession>
<evidence type="ECO:0008006" key="8">
    <source>
        <dbReference type="Google" id="ProtNLM"/>
    </source>
</evidence>
<dbReference type="PROSITE" id="PS00629">
    <property type="entry name" value="IMP_1"/>
    <property type="match status" value="1"/>
</dbReference>
<dbReference type="Gene3D" id="3.40.190.80">
    <property type="match status" value="1"/>
</dbReference>
<keyword evidence="3" id="KW-0378">Hydrolase</keyword>